<dbReference type="PROSITE" id="PS00629">
    <property type="entry name" value="IMP_1"/>
    <property type="match status" value="1"/>
</dbReference>
<gene>
    <name evidence="5" type="primary">suhB</name>
    <name evidence="5" type="ORF">WOSG25_021440</name>
</gene>
<dbReference type="Gene3D" id="3.30.540.10">
    <property type="entry name" value="Fructose-1,6-Bisphosphatase, subunit A, domain 1"/>
    <property type="match status" value="1"/>
</dbReference>
<proteinExistence type="predicted"/>
<dbReference type="InterPro" id="IPR000760">
    <property type="entry name" value="Inositol_monophosphatase-like"/>
</dbReference>
<dbReference type="GO" id="GO:0006020">
    <property type="term" value="P:inositol metabolic process"/>
    <property type="evidence" value="ECO:0007669"/>
    <property type="project" value="TreeGrafter"/>
</dbReference>
<dbReference type="PANTHER" id="PTHR20854">
    <property type="entry name" value="INOSITOL MONOPHOSPHATASE"/>
    <property type="match status" value="1"/>
</dbReference>
<dbReference type="GO" id="GO:0008934">
    <property type="term" value="F:inositol monophosphate 1-phosphatase activity"/>
    <property type="evidence" value="ECO:0007669"/>
    <property type="project" value="TreeGrafter"/>
</dbReference>
<reference evidence="6" key="1">
    <citation type="journal article" date="2014" name="Genome Announc.">
        <title>Draft genome sequence of Weissella oryzae SG25T, isolated from fermented rice grains.</title>
        <authorList>
            <person name="Tanizawa Y."/>
            <person name="Fujisawa T."/>
            <person name="Mochizuki T."/>
            <person name="Kaminuma E."/>
            <person name="Suzuki Y."/>
            <person name="Nakamura Y."/>
            <person name="Tohno M."/>
        </authorList>
    </citation>
    <scope>NUCLEOTIDE SEQUENCE [LARGE SCALE GENOMIC DNA]</scope>
    <source>
        <strain evidence="6">DSM 25784 / JCM 18191 / LMG 30913 / SG25</strain>
    </source>
</reference>
<evidence type="ECO:0000256" key="3">
    <source>
        <dbReference type="ARBA" id="ARBA00022842"/>
    </source>
</evidence>
<dbReference type="Gene3D" id="3.40.190.80">
    <property type="match status" value="1"/>
</dbReference>
<evidence type="ECO:0000313" key="6">
    <source>
        <dbReference type="Proteomes" id="UP000030643"/>
    </source>
</evidence>
<evidence type="ECO:0000256" key="1">
    <source>
        <dbReference type="ARBA" id="ARBA00022723"/>
    </source>
</evidence>
<dbReference type="RefSeq" id="WP_242868505.1">
    <property type="nucleotide sequence ID" value="NZ_DF820485.1"/>
</dbReference>
<name>A0A069CSI8_WEIOS</name>
<feature type="binding site" evidence="4">
    <location>
        <position position="93"/>
    </location>
    <ligand>
        <name>Mg(2+)</name>
        <dbReference type="ChEBI" id="CHEBI:18420"/>
        <label>2</label>
    </ligand>
</feature>
<dbReference type="InterPro" id="IPR020583">
    <property type="entry name" value="Inositol_monoP_metal-BS"/>
</dbReference>
<organism evidence="5 6">
    <name type="scientific">Weissella oryzae (strain DSM 25784 / JCM 18191 / LMG 30913 / SG25)</name>
    <dbReference type="NCBI Taxonomy" id="1329250"/>
    <lineage>
        <taxon>Bacteria</taxon>
        <taxon>Bacillati</taxon>
        <taxon>Bacillota</taxon>
        <taxon>Bacilli</taxon>
        <taxon>Lactobacillales</taxon>
        <taxon>Lactobacillaceae</taxon>
        <taxon>Weissella</taxon>
    </lineage>
</organism>
<keyword evidence="2" id="KW-0378">Hydrolase</keyword>
<keyword evidence="6" id="KW-1185">Reference proteome</keyword>
<dbReference type="GO" id="GO:0046872">
    <property type="term" value="F:metal ion binding"/>
    <property type="evidence" value="ECO:0007669"/>
    <property type="project" value="UniProtKB-KW"/>
</dbReference>
<evidence type="ECO:0000256" key="4">
    <source>
        <dbReference type="PIRSR" id="PIRSR600760-2"/>
    </source>
</evidence>
<comment type="cofactor">
    <cofactor evidence="4">
        <name>Mg(2+)</name>
        <dbReference type="ChEBI" id="CHEBI:18420"/>
    </cofactor>
</comment>
<dbReference type="CDD" id="cd01637">
    <property type="entry name" value="IMPase_like"/>
    <property type="match status" value="1"/>
</dbReference>
<dbReference type="SUPFAM" id="SSF56655">
    <property type="entry name" value="Carbohydrate phosphatase"/>
    <property type="match status" value="1"/>
</dbReference>
<dbReference type="GO" id="GO:0007165">
    <property type="term" value="P:signal transduction"/>
    <property type="evidence" value="ECO:0007669"/>
    <property type="project" value="TreeGrafter"/>
</dbReference>
<dbReference type="EMBL" id="DF820485">
    <property type="protein sequence ID" value="GAK30347.1"/>
    <property type="molecule type" value="Genomic_DNA"/>
</dbReference>
<dbReference type="Proteomes" id="UP000030643">
    <property type="component" value="Unassembled WGS sequence"/>
</dbReference>
<evidence type="ECO:0000256" key="2">
    <source>
        <dbReference type="ARBA" id="ARBA00022801"/>
    </source>
</evidence>
<dbReference type="eggNOG" id="COG0483">
    <property type="taxonomic scope" value="Bacteria"/>
</dbReference>
<dbReference type="Pfam" id="PF00459">
    <property type="entry name" value="Inositol_P"/>
    <property type="match status" value="1"/>
</dbReference>
<dbReference type="STRING" id="1329250.WOSG25_021440"/>
<keyword evidence="3 4" id="KW-0460">Magnesium</keyword>
<dbReference type="AlphaFoldDB" id="A0A069CSI8"/>
<feature type="binding site" evidence="4">
    <location>
        <position position="90"/>
    </location>
    <ligand>
        <name>Mg(2+)</name>
        <dbReference type="ChEBI" id="CHEBI:18420"/>
        <label>2</label>
    </ligand>
</feature>
<feature type="binding site" evidence="4">
    <location>
        <position position="72"/>
    </location>
    <ligand>
        <name>Mg(2+)</name>
        <dbReference type="ChEBI" id="CHEBI:18420"/>
        <label>1</label>
        <note>catalytic</note>
    </ligand>
</feature>
<keyword evidence="1 4" id="KW-0479">Metal-binding</keyword>
<accession>A0A069CSI8</accession>
<protein>
    <submittedName>
        <fullName evidence="5">Myo-inositol-1(Or 4)-monophosphatase</fullName>
    </submittedName>
</protein>
<sequence length="259" mass="28459">MMNPVEQKSLDQRVTQWFGQARNLIIQRMAEHFEVEHKTSRSDLVTSVDREVEQLYISLIRQADPQARILSEEGYGDDLGDLSGHVWFIDPIDGTMNFVKQQSDFASMLALYIDGQPVLGWIMNVMDDQLIHGGPEIGVKLNAVILPALKNTALEDGLVYLSGARLLQGQYNFPAIAKAALSYRVYGSAGISLCQVFLGRAVAYASRLKPWDFAAGLVLAKGLGLKATLIDGDPINMLSSGTVLVATTQAYTDIQLLNK</sequence>
<feature type="binding site" evidence="4">
    <location>
        <position position="92"/>
    </location>
    <ligand>
        <name>Mg(2+)</name>
        <dbReference type="ChEBI" id="CHEBI:18420"/>
        <label>1</label>
        <note>catalytic</note>
    </ligand>
</feature>
<dbReference type="PRINTS" id="PR00377">
    <property type="entry name" value="IMPHPHTASES"/>
</dbReference>
<evidence type="ECO:0000313" key="5">
    <source>
        <dbReference type="EMBL" id="GAK30347.1"/>
    </source>
</evidence>
<feature type="binding site" evidence="4">
    <location>
        <position position="212"/>
    </location>
    <ligand>
        <name>Mg(2+)</name>
        <dbReference type="ChEBI" id="CHEBI:18420"/>
        <label>1</label>
        <note>catalytic</note>
    </ligand>
</feature>
<dbReference type="PANTHER" id="PTHR20854:SF4">
    <property type="entry name" value="INOSITOL-1-MONOPHOSPHATASE-RELATED"/>
    <property type="match status" value="1"/>
</dbReference>